<evidence type="ECO:0000256" key="9">
    <source>
        <dbReference type="PROSITE-ProRule" id="PRU00221"/>
    </source>
</evidence>
<accession>A0AAW1RAW6</accession>
<protein>
    <recommendedName>
        <fullName evidence="8">U3 small nucleolar RNA-associated protein 18 homolog</fullName>
    </recommendedName>
</protein>
<name>A0AAW1RAW6_9CHLO</name>
<dbReference type="InterPro" id="IPR045161">
    <property type="entry name" value="Utp18"/>
</dbReference>
<keyword evidence="12" id="KW-1185">Reference proteome</keyword>
<dbReference type="Pfam" id="PF00400">
    <property type="entry name" value="WD40"/>
    <property type="match status" value="2"/>
</dbReference>
<dbReference type="PANTHER" id="PTHR18359:SF0">
    <property type="entry name" value="U3 SMALL NUCLEOLAR RNA-ASSOCIATED PROTEIN 18 HOMOLOG"/>
    <property type="match status" value="1"/>
</dbReference>
<dbReference type="GO" id="GO:0034388">
    <property type="term" value="C:Pwp2p-containing subcomplex of 90S preribosome"/>
    <property type="evidence" value="ECO:0007669"/>
    <property type="project" value="TreeGrafter"/>
</dbReference>
<organism evidence="11 12">
    <name type="scientific">Apatococcus lobatus</name>
    <dbReference type="NCBI Taxonomy" id="904363"/>
    <lineage>
        <taxon>Eukaryota</taxon>
        <taxon>Viridiplantae</taxon>
        <taxon>Chlorophyta</taxon>
        <taxon>core chlorophytes</taxon>
        <taxon>Trebouxiophyceae</taxon>
        <taxon>Chlorellales</taxon>
        <taxon>Chlorellaceae</taxon>
        <taxon>Apatococcus</taxon>
    </lineage>
</organism>
<keyword evidence="3" id="KW-0597">Phosphoprotein</keyword>
<dbReference type="GO" id="GO:0032040">
    <property type="term" value="C:small-subunit processome"/>
    <property type="evidence" value="ECO:0007669"/>
    <property type="project" value="TreeGrafter"/>
</dbReference>
<dbReference type="InterPro" id="IPR015943">
    <property type="entry name" value="WD40/YVTN_repeat-like_dom_sf"/>
</dbReference>
<proteinExistence type="inferred from homology"/>
<dbReference type="GO" id="GO:0006364">
    <property type="term" value="P:rRNA processing"/>
    <property type="evidence" value="ECO:0007669"/>
    <property type="project" value="UniProtKB-KW"/>
</dbReference>
<keyword evidence="6" id="KW-0539">Nucleus</keyword>
<evidence type="ECO:0000256" key="3">
    <source>
        <dbReference type="ARBA" id="ARBA00022553"/>
    </source>
</evidence>
<dbReference type="EMBL" id="JALJOS010000015">
    <property type="protein sequence ID" value="KAK9830839.1"/>
    <property type="molecule type" value="Genomic_DNA"/>
</dbReference>
<dbReference type="PROSITE" id="PS50082">
    <property type="entry name" value="WD_REPEATS_2"/>
    <property type="match status" value="1"/>
</dbReference>
<evidence type="ECO:0000256" key="7">
    <source>
        <dbReference type="ARBA" id="ARBA00025767"/>
    </source>
</evidence>
<feature type="repeat" description="WD" evidence="9">
    <location>
        <begin position="432"/>
        <end position="462"/>
    </location>
</feature>
<dbReference type="PROSITE" id="PS00678">
    <property type="entry name" value="WD_REPEATS_1"/>
    <property type="match status" value="1"/>
</dbReference>
<evidence type="ECO:0000256" key="6">
    <source>
        <dbReference type="ARBA" id="ARBA00023242"/>
    </source>
</evidence>
<evidence type="ECO:0000256" key="8">
    <source>
        <dbReference type="ARBA" id="ARBA00074442"/>
    </source>
</evidence>
<evidence type="ECO:0000256" key="1">
    <source>
        <dbReference type="ARBA" id="ARBA00004604"/>
    </source>
</evidence>
<evidence type="ECO:0000256" key="10">
    <source>
        <dbReference type="SAM" id="MobiDB-lite"/>
    </source>
</evidence>
<comment type="subcellular location">
    <subcellularLocation>
        <location evidence="1">Nucleus</location>
        <location evidence="1">Nucleolus</location>
    </subcellularLocation>
</comment>
<evidence type="ECO:0000313" key="11">
    <source>
        <dbReference type="EMBL" id="KAK9830839.1"/>
    </source>
</evidence>
<feature type="region of interest" description="Disordered" evidence="10">
    <location>
        <begin position="153"/>
        <end position="187"/>
    </location>
</feature>
<evidence type="ECO:0000256" key="5">
    <source>
        <dbReference type="ARBA" id="ARBA00022737"/>
    </source>
</evidence>
<dbReference type="Gene3D" id="2.130.10.10">
    <property type="entry name" value="YVTN repeat-like/Quinoprotein amine dehydrogenase"/>
    <property type="match status" value="1"/>
</dbReference>
<dbReference type="InterPro" id="IPR036322">
    <property type="entry name" value="WD40_repeat_dom_sf"/>
</dbReference>
<dbReference type="SUPFAM" id="SSF50978">
    <property type="entry name" value="WD40 repeat-like"/>
    <property type="match status" value="1"/>
</dbReference>
<keyword evidence="2" id="KW-0698">rRNA processing</keyword>
<sequence>MEQQVERNAGAGRLGLAWLDQETRLEKGLKADQLHASTRHTAEVIDGGPLSASFGSFSLSTVLRDMEVGTKRRKISPEEHKKAAELEEFLFGTGADGLEGFGKEGEQAVEDSIANLVNEAGNEAEDDSFDPDDLGNLVFEDRTGLSSMAELDGRGDQAAEGATARQASAGQAGPSGRRKPVWDDPDDAQARINISGRNRLRKLRVHEAEAVLSGPDYEERLREQHAKLHPRTSWARKGRKQKKPIGDGIDADAAAEDLLQGAGPLLGKSAKLPMGRIELTRVKDANHEEPSRAVVQSVQFHPSGQLLLTAGFDKHLRFFQADGATNAKVQSVFLEDMPIHQAAFCRGGSQAVVAGRRKFFYIFDLGAAKVERISGIFGRDERSLESFVTCPTPAADPLIAFLGRDGCIPLVSLTSRQAVGSLKMSGTAKTAAFSADGQQLITSGGDGIIHTWDMRTRRCLGRAVDEGCLACSALALSPTGTLQASGSSSGVVNIYANQSSPLSQGTIDTGAAPTPAATASPIRSLLNLTTTIDSIAFGPDSQVLAMASRMKRNALRLVHLPSMTVFQNWPTAQTPLHYVHSLAFSPGGGMLAVGNARGKVLLYRLHHYPSI</sequence>
<gene>
    <name evidence="11" type="ORF">WJX74_009443</name>
</gene>
<evidence type="ECO:0000313" key="12">
    <source>
        <dbReference type="Proteomes" id="UP001438707"/>
    </source>
</evidence>
<dbReference type="SMART" id="SM00320">
    <property type="entry name" value="WD40"/>
    <property type="match status" value="5"/>
</dbReference>
<dbReference type="FunFam" id="2.130.10.10:FF:000121">
    <property type="entry name" value="U3 small nucleolar RNA-associated protein 18 homolog"/>
    <property type="match status" value="1"/>
</dbReference>
<keyword evidence="4 9" id="KW-0853">WD repeat</keyword>
<evidence type="ECO:0000256" key="4">
    <source>
        <dbReference type="ARBA" id="ARBA00022574"/>
    </source>
</evidence>
<dbReference type="AlphaFoldDB" id="A0AAW1RAW6"/>
<dbReference type="InterPro" id="IPR001680">
    <property type="entry name" value="WD40_rpt"/>
</dbReference>
<evidence type="ECO:0000256" key="2">
    <source>
        <dbReference type="ARBA" id="ARBA00022552"/>
    </source>
</evidence>
<reference evidence="11 12" key="1">
    <citation type="journal article" date="2024" name="Nat. Commun.">
        <title>Phylogenomics reveals the evolutionary origins of lichenization in chlorophyte algae.</title>
        <authorList>
            <person name="Puginier C."/>
            <person name="Libourel C."/>
            <person name="Otte J."/>
            <person name="Skaloud P."/>
            <person name="Haon M."/>
            <person name="Grisel S."/>
            <person name="Petersen M."/>
            <person name="Berrin J.G."/>
            <person name="Delaux P.M."/>
            <person name="Dal Grande F."/>
            <person name="Keller J."/>
        </authorList>
    </citation>
    <scope>NUCLEOTIDE SEQUENCE [LARGE SCALE GENOMIC DNA]</scope>
    <source>
        <strain evidence="11 12">SAG 2145</strain>
    </source>
</reference>
<dbReference type="Proteomes" id="UP001438707">
    <property type="component" value="Unassembled WGS sequence"/>
</dbReference>
<comment type="caution">
    <text evidence="11">The sequence shown here is derived from an EMBL/GenBank/DDBJ whole genome shotgun (WGS) entry which is preliminary data.</text>
</comment>
<dbReference type="PANTHER" id="PTHR18359">
    <property type="entry name" value="WD-REPEAT PROTEIN-RELATED"/>
    <property type="match status" value="1"/>
</dbReference>
<dbReference type="InterPro" id="IPR019775">
    <property type="entry name" value="WD40_repeat_CS"/>
</dbReference>
<comment type="similarity">
    <text evidence="7">Belongs to the WD repeat UTP18 family.</text>
</comment>
<keyword evidence="5" id="KW-0677">Repeat</keyword>